<evidence type="ECO:0000256" key="2">
    <source>
        <dbReference type="ARBA" id="ARBA00022692"/>
    </source>
</evidence>
<keyword evidence="4 5" id="KW-0472">Membrane</keyword>
<dbReference type="InterPro" id="IPR016944">
    <property type="entry name" value="UCP030066"/>
</dbReference>
<evidence type="ECO:0000256" key="4">
    <source>
        <dbReference type="ARBA" id="ARBA00023136"/>
    </source>
</evidence>
<feature type="transmembrane region" description="Helical" evidence="5">
    <location>
        <begin position="97"/>
        <end position="117"/>
    </location>
</feature>
<dbReference type="PIRSF" id="PIRSF030066">
    <property type="entry name" value="UCP030066"/>
    <property type="match status" value="1"/>
</dbReference>
<accession>A0ABZ0TLL9</accession>
<evidence type="ECO:0000256" key="1">
    <source>
        <dbReference type="ARBA" id="ARBA00004141"/>
    </source>
</evidence>
<dbReference type="InterPro" id="IPR032808">
    <property type="entry name" value="DoxX"/>
</dbReference>
<evidence type="ECO:0000313" key="6">
    <source>
        <dbReference type="EMBL" id="WPU94064.1"/>
    </source>
</evidence>
<protein>
    <submittedName>
        <fullName evidence="6">DoxX family protein</fullName>
    </submittedName>
</protein>
<dbReference type="EMBL" id="CP139558">
    <property type="protein sequence ID" value="WPU94064.1"/>
    <property type="molecule type" value="Genomic_DNA"/>
</dbReference>
<keyword evidence="2 5" id="KW-0812">Transmembrane</keyword>
<organism evidence="6 7">
    <name type="scientific">Mucilaginibacter sabulilitoris</name>
    <dbReference type="NCBI Taxonomy" id="1173583"/>
    <lineage>
        <taxon>Bacteria</taxon>
        <taxon>Pseudomonadati</taxon>
        <taxon>Bacteroidota</taxon>
        <taxon>Sphingobacteriia</taxon>
        <taxon>Sphingobacteriales</taxon>
        <taxon>Sphingobacteriaceae</taxon>
        <taxon>Mucilaginibacter</taxon>
    </lineage>
</organism>
<dbReference type="Pfam" id="PF13564">
    <property type="entry name" value="DoxX_2"/>
    <property type="match status" value="1"/>
</dbReference>
<evidence type="ECO:0000313" key="7">
    <source>
        <dbReference type="Proteomes" id="UP001324380"/>
    </source>
</evidence>
<proteinExistence type="predicted"/>
<keyword evidence="3 5" id="KW-1133">Transmembrane helix</keyword>
<sequence>MNAKKINIIYWVVTGLFLVLITLGAIPDLLSVPEALAVFKHLGYPAYLSPFMGAAKLLGVIAILVPGYPRVKEWAYAGFVFDLTGAIYSGLSSGDSLLQVSPIFIGYILIAFSYIYHHKRIRAQKAKLSVV</sequence>
<feature type="transmembrane region" description="Helical" evidence="5">
    <location>
        <begin position="7"/>
        <end position="26"/>
    </location>
</feature>
<feature type="transmembrane region" description="Helical" evidence="5">
    <location>
        <begin position="74"/>
        <end position="91"/>
    </location>
</feature>
<name>A0ABZ0TLL9_9SPHI</name>
<evidence type="ECO:0000256" key="3">
    <source>
        <dbReference type="ARBA" id="ARBA00022989"/>
    </source>
</evidence>
<feature type="transmembrane region" description="Helical" evidence="5">
    <location>
        <begin position="46"/>
        <end position="67"/>
    </location>
</feature>
<reference evidence="6 7" key="1">
    <citation type="submission" date="2023-11" db="EMBL/GenBank/DDBJ databases">
        <title>Analysis of the Genomes of Mucilaginibacter gossypii cycad 4 and M. sabulilitoris SNA2: microbes with the potential for plant growth promotion.</title>
        <authorList>
            <person name="Hirsch A.M."/>
            <person name="Humm E."/>
            <person name="Rubbi M."/>
            <person name="Del Vecchio G."/>
            <person name="Ha S.M."/>
            <person name="Pellegrini M."/>
            <person name="Gunsalus R.P."/>
        </authorList>
    </citation>
    <scope>NUCLEOTIDE SEQUENCE [LARGE SCALE GENOMIC DNA]</scope>
    <source>
        <strain evidence="6 7">SNA2</strain>
    </source>
</reference>
<comment type="subcellular location">
    <subcellularLocation>
        <location evidence="1">Membrane</location>
        <topology evidence="1">Multi-pass membrane protein</topology>
    </subcellularLocation>
</comment>
<evidence type="ECO:0000256" key="5">
    <source>
        <dbReference type="SAM" id="Phobius"/>
    </source>
</evidence>
<gene>
    <name evidence="6" type="ORF">SNE25_00815</name>
</gene>
<dbReference type="Proteomes" id="UP001324380">
    <property type="component" value="Chromosome"/>
</dbReference>
<dbReference type="RefSeq" id="WP_321563190.1">
    <property type="nucleotide sequence ID" value="NZ_CP139558.1"/>
</dbReference>
<keyword evidence="7" id="KW-1185">Reference proteome</keyword>